<keyword evidence="9 12" id="KW-0472">Membrane</keyword>
<dbReference type="GO" id="GO:0005886">
    <property type="term" value="C:plasma membrane"/>
    <property type="evidence" value="ECO:0007669"/>
    <property type="project" value="UniProtKB-SubCell"/>
</dbReference>
<feature type="transmembrane region" description="Helical" evidence="12">
    <location>
        <begin position="311"/>
        <end position="330"/>
    </location>
</feature>
<comment type="subcellular location">
    <subcellularLocation>
        <location evidence="1">Cell membrane</location>
        <topology evidence="1">Multi-pass membrane protein</topology>
    </subcellularLocation>
</comment>
<dbReference type="GO" id="GO:0050897">
    <property type="term" value="F:cobalt ion binding"/>
    <property type="evidence" value="ECO:0007669"/>
    <property type="project" value="TreeGrafter"/>
</dbReference>
<evidence type="ECO:0000256" key="1">
    <source>
        <dbReference type="ARBA" id="ARBA00004651"/>
    </source>
</evidence>
<keyword evidence="6" id="KW-0460">Magnesium</keyword>
<keyword evidence="7 12" id="KW-1133">Transmembrane helix</keyword>
<dbReference type="GO" id="GO:0000287">
    <property type="term" value="F:magnesium ion binding"/>
    <property type="evidence" value="ECO:0007669"/>
    <property type="project" value="TreeGrafter"/>
</dbReference>
<dbReference type="SUPFAM" id="SSF144083">
    <property type="entry name" value="Magnesium transport protein CorA, transmembrane region"/>
    <property type="match status" value="1"/>
</dbReference>
<evidence type="ECO:0000256" key="8">
    <source>
        <dbReference type="ARBA" id="ARBA00023065"/>
    </source>
</evidence>
<dbReference type="InterPro" id="IPR002523">
    <property type="entry name" value="MgTranspt_CorA/ZnTranspt_ZntB"/>
</dbReference>
<evidence type="ECO:0000256" key="10">
    <source>
        <dbReference type="ARBA" id="ARBA00034269"/>
    </source>
</evidence>
<keyword evidence="3" id="KW-0813">Transport</keyword>
<dbReference type="PANTHER" id="PTHR46494">
    <property type="entry name" value="CORA FAMILY METAL ION TRANSPORTER (EUROFUNG)"/>
    <property type="match status" value="1"/>
</dbReference>
<evidence type="ECO:0000256" key="4">
    <source>
        <dbReference type="ARBA" id="ARBA00022475"/>
    </source>
</evidence>
<dbReference type="InterPro" id="IPR045861">
    <property type="entry name" value="CorA_cytoplasmic_dom"/>
</dbReference>
<dbReference type="FunFam" id="1.20.58.340:FF:000004">
    <property type="entry name" value="Magnesium transport protein CorA"/>
    <property type="match status" value="1"/>
</dbReference>
<evidence type="ECO:0000256" key="7">
    <source>
        <dbReference type="ARBA" id="ARBA00022989"/>
    </source>
</evidence>
<dbReference type="GO" id="GO:0015095">
    <property type="term" value="F:magnesium ion transmembrane transporter activity"/>
    <property type="evidence" value="ECO:0007669"/>
    <property type="project" value="TreeGrafter"/>
</dbReference>
<feature type="transmembrane region" description="Helical" evidence="12">
    <location>
        <begin position="342"/>
        <end position="362"/>
    </location>
</feature>
<comment type="catalytic activity">
    <reaction evidence="10">
        <text>Mg(2+)(in) = Mg(2+)(out)</text>
        <dbReference type="Rhea" id="RHEA:29827"/>
        <dbReference type="ChEBI" id="CHEBI:18420"/>
    </reaction>
</comment>
<dbReference type="Proteomes" id="UP000053528">
    <property type="component" value="Unassembled WGS sequence"/>
</dbReference>
<dbReference type="RefSeq" id="WP_035756584.1">
    <property type="nucleotide sequence ID" value="NZ_JRNH01000022.1"/>
</dbReference>
<evidence type="ECO:0000256" key="5">
    <source>
        <dbReference type="ARBA" id="ARBA00022692"/>
    </source>
</evidence>
<dbReference type="SUPFAM" id="SSF143865">
    <property type="entry name" value="CorA soluble domain-like"/>
    <property type="match status" value="1"/>
</dbReference>
<comment type="caution">
    <text evidence="13">The sequence shown here is derived from an EMBL/GenBank/DDBJ whole genome shotgun (WGS) entry which is preliminary data.</text>
</comment>
<evidence type="ECO:0000256" key="3">
    <source>
        <dbReference type="ARBA" id="ARBA00022448"/>
    </source>
</evidence>
<organism evidence="13 14">
    <name type="scientific">Pseudoglutamicibacter albus DNF00011</name>
    <dbReference type="NCBI Taxonomy" id="1401063"/>
    <lineage>
        <taxon>Bacteria</taxon>
        <taxon>Bacillati</taxon>
        <taxon>Actinomycetota</taxon>
        <taxon>Actinomycetes</taxon>
        <taxon>Micrococcales</taxon>
        <taxon>Micrococcaceae</taxon>
        <taxon>Pseudoglutamicibacter</taxon>
    </lineage>
</organism>
<keyword evidence="8" id="KW-0406">Ion transport</keyword>
<dbReference type="InterPro" id="IPR045863">
    <property type="entry name" value="CorA_TM1_TM2"/>
</dbReference>
<dbReference type="GO" id="GO:0015087">
    <property type="term" value="F:cobalt ion transmembrane transporter activity"/>
    <property type="evidence" value="ECO:0007669"/>
    <property type="project" value="TreeGrafter"/>
</dbReference>
<keyword evidence="4" id="KW-1003">Cell membrane</keyword>
<sequence>MSARNKIRSKLGLPLVSGRASHKRTPVAPPTLHVVKDNIRAVSFDNEGAFPLTGGHTIETAGRYSEEHPDQVVVISMDKPTDQQIEDLAEAWDLHPLLLEDLQAPSRRAKAERQGDTLFVVTHSVAYQDDIEEVVFGEFNLLMRGNQVAVLCQDQAAVRAWQAKGFRLEHRFGEQNELLKHGPEAVLHAVLDAVVDGYGPVLRGLETDKEEIERQVFSGDPAAAERIYRLSREIIELRQMSNGLATVIRRLLIGTTRYGTDTELRMYLDDVSDHLSQIIPDIAELRDALNQILQVNATLVSQRQNEDMKKISGWAAIIFAPTLIGAIYGMNFTNMPELEWTYGYPLALAAMFGFALFLFIVFKKKDWM</sequence>
<evidence type="ECO:0000256" key="9">
    <source>
        <dbReference type="ARBA" id="ARBA00023136"/>
    </source>
</evidence>
<dbReference type="PANTHER" id="PTHR46494:SF1">
    <property type="entry name" value="CORA FAMILY METAL ION TRANSPORTER (EUROFUNG)"/>
    <property type="match status" value="1"/>
</dbReference>
<dbReference type="Gene3D" id="3.30.460.20">
    <property type="entry name" value="CorA soluble domain-like"/>
    <property type="match status" value="1"/>
</dbReference>
<evidence type="ECO:0000313" key="13">
    <source>
        <dbReference type="EMBL" id="KGF20117.1"/>
    </source>
</evidence>
<accession>A0A095ZNF0</accession>
<keyword evidence="5 12" id="KW-0812">Transmembrane</keyword>
<comment type="function">
    <text evidence="11">Mediates influx of magnesium ions. Alternates between open and closed states. Activated by low cytoplasmic Mg(2+) levels. Inactive when cytoplasmic Mg(2+) levels are high.</text>
</comment>
<dbReference type="Pfam" id="PF01544">
    <property type="entry name" value="CorA"/>
    <property type="match status" value="1"/>
</dbReference>
<evidence type="ECO:0000256" key="6">
    <source>
        <dbReference type="ARBA" id="ARBA00022842"/>
    </source>
</evidence>
<comment type="similarity">
    <text evidence="2">Belongs to the CorA metal ion transporter (MIT) (TC 1.A.35) family.</text>
</comment>
<protein>
    <submittedName>
        <fullName evidence="13">Magnesium transporter</fullName>
    </submittedName>
</protein>
<evidence type="ECO:0000256" key="12">
    <source>
        <dbReference type="SAM" id="Phobius"/>
    </source>
</evidence>
<dbReference type="CDD" id="cd12830">
    <property type="entry name" value="MtCorA-like"/>
    <property type="match status" value="1"/>
</dbReference>
<evidence type="ECO:0000256" key="11">
    <source>
        <dbReference type="ARBA" id="ARBA00045497"/>
    </source>
</evidence>
<evidence type="ECO:0000256" key="2">
    <source>
        <dbReference type="ARBA" id="ARBA00009765"/>
    </source>
</evidence>
<reference evidence="13 14" key="1">
    <citation type="submission" date="2014-07" db="EMBL/GenBank/DDBJ databases">
        <authorList>
            <person name="McCorrison J."/>
            <person name="Sanka R."/>
            <person name="Torralba M."/>
            <person name="Gillis M."/>
            <person name="Haft D.H."/>
            <person name="Methe B."/>
            <person name="Sutton G."/>
            <person name="Nelson K.E."/>
        </authorList>
    </citation>
    <scope>NUCLEOTIDE SEQUENCE [LARGE SCALE GENOMIC DNA]</scope>
    <source>
        <strain evidence="13 14">DNF00011</strain>
    </source>
</reference>
<evidence type="ECO:0000313" key="14">
    <source>
        <dbReference type="Proteomes" id="UP000053528"/>
    </source>
</evidence>
<name>A0A095ZNF0_9MICC</name>
<dbReference type="AlphaFoldDB" id="A0A095ZNF0"/>
<dbReference type="Gene3D" id="1.20.58.340">
    <property type="entry name" value="Magnesium transport protein CorA, transmembrane region"/>
    <property type="match status" value="2"/>
</dbReference>
<dbReference type="EMBL" id="JRNH01000022">
    <property type="protein sequence ID" value="KGF20117.1"/>
    <property type="molecule type" value="Genomic_DNA"/>
</dbReference>
<gene>
    <name evidence="13" type="ORF">HMPREF2128_07620</name>
</gene>
<proteinExistence type="inferred from homology"/>